<dbReference type="Proteomes" id="UP001060018">
    <property type="component" value="Chromosome"/>
</dbReference>
<evidence type="ECO:0000256" key="2">
    <source>
        <dbReference type="SAM" id="MobiDB-lite"/>
    </source>
</evidence>
<dbReference type="PANTHER" id="PTHR34297">
    <property type="entry name" value="HYPOTHETICAL CYTOSOLIC PROTEIN-RELATED"/>
    <property type="match status" value="1"/>
</dbReference>
<dbReference type="Pfam" id="PF03780">
    <property type="entry name" value="Asp23"/>
    <property type="match status" value="1"/>
</dbReference>
<dbReference type="PANTHER" id="PTHR34297:SF3">
    <property type="entry name" value="ALKALINE SHOCK PROTEIN 23"/>
    <property type="match status" value="1"/>
</dbReference>
<gene>
    <name evidence="3" type="ORF">NUH22_16475</name>
</gene>
<name>A0AA94XRS0_9MICC</name>
<evidence type="ECO:0000313" key="4">
    <source>
        <dbReference type="Proteomes" id="UP001060018"/>
    </source>
</evidence>
<comment type="similarity">
    <text evidence="1">Belongs to the asp23 family.</text>
</comment>
<feature type="region of interest" description="Disordered" evidence="2">
    <location>
        <begin position="25"/>
        <end position="48"/>
    </location>
</feature>
<accession>A0AA94XRS0</accession>
<dbReference type="RefSeq" id="WP_257745660.1">
    <property type="nucleotide sequence ID" value="NZ_CP102487.1"/>
</dbReference>
<sequence length="176" mass="18876">MTEETIMVQRDSQGPIIKPTGEELERQAKAASANEAQASEKLRGPLHTDLGKTTIEDRVVQKIASIATREVSGVYAMGNAARRTFNSLAERIPGAQANAAGGVSVEKGEQQTAIDVSIVVSYGFSIVEVSSEIRSNIIAQVERATGLEVIEVNVEVTDVHLPEDDDDDAETRDGLK</sequence>
<protein>
    <submittedName>
        <fullName evidence="3">Asp23/Gls24 family envelope stress response protein</fullName>
    </submittedName>
</protein>
<organism evidence="3 4">
    <name type="scientific">Glutamicibacter halophytocola</name>
    <dbReference type="NCBI Taxonomy" id="1933880"/>
    <lineage>
        <taxon>Bacteria</taxon>
        <taxon>Bacillati</taxon>
        <taxon>Actinomycetota</taxon>
        <taxon>Actinomycetes</taxon>
        <taxon>Micrococcales</taxon>
        <taxon>Micrococcaceae</taxon>
        <taxon>Glutamicibacter</taxon>
    </lineage>
</organism>
<dbReference type="EMBL" id="CP102487">
    <property type="protein sequence ID" value="UUX58864.1"/>
    <property type="molecule type" value="Genomic_DNA"/>
</dbReference>
<dbReference type="AlphaFoldDB" id="A0AA94XRS0"/>
<proteinExistence type="inferred from homology"/>
<reference evidence="3" key="1">
    <citation type="journal article" date="2022" name="Pest Manag. Sci.">
        <title>Glutamicibacter halophytocola-mediated host fitness of potato tuber moth on Solanaceae crops.</title>
        <authorList>
            <person name="Wang W."/>
            <person name="Xiao G."/>
            <person name="Du G."/>
            <person name="Chang L."/>
            <person name="Yang Y."/>
            <person name="Ye J."/>
            <person name="Chen B."/>
        </authorList>
    </citation>
    <scope>NUCLEOTIDE SEQUENCE</scope>
    <source>
        <strain evidence="3">S2</strain>
    </source>
</reference>
<evidence type="ECO:0000256" key="1">
    <source>
        <dbReference type="ARBA" id="ARBA00005721"/>
    </source>
</evidence>
<evidence type="ECO:0000313" key="3">
    <source>
        <dbReference type="EMBL" id="UUX58864.1"/>
    </source>
</evidence>
<dbReference type="InterPro" id="IPR005531">
    <property type="entry name" value="Asp23"/>
</dbReference>